<dbReference type="InterPro" id="IPR015943">
    <property type="entry name" value="WD40/YVTN_repeat-like_dom_sf"/>
</dbReference>
<feature type="compositionally biased region" description="Polar residues" evidence="4">
    <location>
        <begin position="385"/>
        <end position="400"/>
    </location>
</feature>
<gene>
    <name evidence="5" type="ORF">AW171_hschr74175</name>
</gene>
<dbReference type="Gene3D" id="2.130.10.10">
    <property type="entry name" value="YVTN repeat-like/Quinoprotein amine dehydrogenase"/>
    <property type="match status" value="1"/>
</dbReference>
<sequence>MSKSNTPIINFINFNQTGTCISVGTSEGLKILNCDPFGRFYSDEDGGCGIVEMLFSTSLVAVVGIGDNPAMSPRRLRIINTKRHSVICEVTFPTTILAVKMNKSRLVVLLHEQIYIYDISSMRLLYTIETSLNPHGLISLSASLENNYLAYPSPPKIISSEIKENATTNNINVTKKASYSESLTDQLDTISESSGENLKDYHIGGSDDASAAVSSHGHAGSGSNNTGTSSSHIIKNGDVILFNLQTLQPTMVIEAHKGEIAALALSKDGSLLATASEKGTIIRVFAVETCQKVYQFRRGTYPTRINSLSFSEDNEFLAASSSNKTVHIFKLGKPSPVGSHVAVNSDEEQIGDDEGEEEDEEEAELDYDEEDVEEGGKARVDSGYNRYTTSNVDSVESDSQVPREPIVDSSRKTVGRMIRKSSQTLSRKAAKALGNYFPIKVTSILEPSRHFASLKIPIENANNIKTICAIGSAINLDISEYPELFEGRSSMFSSSISTGEFSAYSNSSSSVHPNFVKMIPIKVVSSEGYMYIYVLDPERGGDCLLLSQYSLLMD</sequence>
<keyword evidence="2" id="KW-0677">Repeat</keyword>
<dbReference type="AlphaFoldDB" id="A0A0X8HV94"/>
<dbReference type="SMART" id="SM00320">
    <property type="entry name" value="WD40"/>
    <property type="match status" value="2"/>
</dbReference>
<dbReference type="EMBL" id="CP014247">
    <property type="protein sequence ID" value="AMD22154.1"/>
    <property type="molecule type" value="Genomic_DNA"/>
</dbReference>
<reference evidence="5 6" key="1">
    <citation type="submission" date="2016-01" db="EMBL/GenBank/DDBJ databases">
        <title>Genome sequence of the yeast Holleya sinecauda.</title>
        <authorList>
            <person name="Dietrich F.S."/>
        </authorList>
    </citation>
    <scope>NUCLEOTIDE SEQUENCE [LARGE SCALE GENOMIC DNA]</scope>
    <source>
        <strain evidence="5 6">ATCC 58844</strain>
    </source>
</reference>
<comment type="similarity">
    <text evidence="3">Belongs to the WD repeat PROPPIN family.</text>
</comment>
<dbReference type="InterPro" id="IPR048720">
    <property type="entry name" value="PROPPIN"/>
</dbReference>
<dbReference type="PANTHER" id="PTHR11227">
    <property type="entry name" value="WD-REPEAT PROTEIN INTERACTING WITH PHOSPHOINOSIDES WIPI -RELATED"/>
    <property type="match status" value="1"/>
</dbReference>
<evidence type="ECO:0000256" key="2">
    <source>
        <dbReference type="ARBA" id="ARBA00022737"/>
    </source>
</evidence>
<dbReference type="GO" id="GO:0005737">
    <property type="term" value="C:cytoplasm"/>
    <property type="evidence" value="ECO:0007669"/>
    <property type="project" value="UniProtKB-ARBA"/>
</dbReference>
<dbReference type="SUPFAM" id="SSF50978">
    <property type="entry name" value="WD40 repeat-like"/>
    <property type="match status" value="1"/>
</dbReference>
<dbReference type="GeneID" id="28725494"/>
<keyword evidence="1" id="KW-0853">WD repeat</keyword>
<evidence type="ECO:0000256" key="4">
    <source>
        <dbReference type="SAM" id="MobiDB-lite"/>
    </source>
</evidence>
<evidence type="ECO:0000313" key="6">
    <source>
        <dbReference type="Proteomes" id="UP000243052"/>
    </source>
</evidence>
<organism evidence="5 6">
    <name type="scientific">Eremothecium sinecaudum</name>
    <dbReference type="NCBI Taxonomy" id="45286"/>
    <lineage>
        <taxon>Eukaryota</taxon>
        <taxon>Fungi</taxon>
        <taxon>Dikarya</taxon>
        <taxon>Ascomycota</taxon>
        <taxon>Saccharomycotina</taxon>
        <taxon>Saccharomycetes</taxon>
        <taxon>Saccharomycetales</taxon>
        <taxon>Saccharomycetaceae</taxon>
        <taxon>Eremothecium</taxon>
    </lineage>
</organism>
<evidence type="ECO:0000256" key="1">
    <source>
        <dbReference type="ARBA" id="ARBA00022574"/>
    </source>
</evidence>
<dbReference type="Proteomes" id="UP000243052">
    <property type="component" value="Chromosome vii"/>
</dbReference>
<feature type="region of interest" description="Disordered" evidence="4">
    <location>
        <begin position="337"/>
        <end position="415"/>
    </location>
</feature>
<name>A0A0X8HV94_9SACH</name>
<dbReference type="InterPro" id="IPR036322">
    <property type="entry name" value="WD40_repeat_dom_sf"/>
</dbReference>
<feature type="region of interest" description="Disordered" evidence="4">
    <location>
        <begin position="209"/>
        <end position="229"/>
    </location>
</feature>
<evidence type="ECO:0000256" key="3">
    <source>
        <dbReference type="ARBA" id="ARBA00025740"/>
    </source>
</evidence>
<accession>A0A0X8HV94</accession>
<dbReference type="STRING" id="45286.A0A0X8HV94"/>
<keyword evidence="6" id="KW-1185">Reference proteome</keyword>
<feature type="compositionally biased region" description="Acidic residues" evidence="4">
    <location>
        <begin position="345"/>
        <end position="373"/>
    </location>
</feature>
<dbReference type="RefSeq" id="XP_017989150.1">
    <property type="nucleotide sequence ID" value="XM_018133687.1"/>
</dbReference>
<dbReference type="Pfam" id="PF21032">
    <property type="entry name" value="PROPPIN"/>
    <property type="match status" value="2"/>
</dbReference>
<dbReference type="OrthoDB" id="1667587at2759"/>
<proteinExistence type="inferred from homology"/>
<evidence type="ECO:0000313" key="5">
    <source>
        <dbReference type="EMBL" id="AMD22154.1"/>
    </source>
</evidence>
<protein>
    <submittedName>
        <fullName evidence="5">HGL186Wp</fullName>
    </submittedName>
</protein>
<dbReference type="InterPro" id="IPR001680">
    <property type="entry name" value="WD40_rpt"/>
</dbReference>